<evidence type="ECO:0000256" key="2">
    <source>
        <dbReference type="ARBA" id="ARBA00022676"/>
    </source>
</evidence>
<dbReference type="InterPro" id="IPR029044">
    <property type="entry name" value="Nucleotide-diphossugar_trans"/>
</dbReference>
<evidence type="ECO:0000259" key="4">
    <source>
        <dbReference type="Pfam" id="PF00535"/>
    </source>
</evidence>
<dbReference type="KEGG" id="qso:IRL76_07280"/>
<dbReference type="Proteomes" id="UP000594459">
    <property type="component" value="Chromosome"/>
</dbReference>
<dbReference type="PANTHER" id="PTHR43179">
    <property type="entry name" value="RHAMNOSYLTRANSFERASE WBBL"/>
    <property type="match status" value="1"/>
</dbReference>
<comment type="similarity">
    <text evidence="1">Belongs to the glycosyltransferase 2 family.</text>
</comment>
<reference evidence="5 6" key="1">
    <citation type="submission" date="2020-11" db="EMBL/GenBank/DDBJ databases">
        <title>The genome sequence of Erythrobacter sp. 6D36.</title>
        <authorList>
            <person name="Liu Y."/>
        </authorList>
    </citation>
    <scope>NUCLEOTIDE SEQUENCE [LARGE SCALE GENOMIC DNA]</scope>
    <source>
        <strain evidence="5 6">6D36</strain>
    </source>
</reference>
<dbReference type="AlphaFoldDB" id="A0A7S8F4I3"/>
<dbReference type="Pfam" id="PF00535">
    <property type="entry name" value="Glycos_transf_2"/>
    <property type="match status" value="1"/>
</dbReference>
<feature type="domain" description="Glycosyltransferase 2-like" evidence="4">
    <location>
        <begin position="23"/>
        <end position="128"/>
    </location>
</feature>
<dbReference type="GO" id="GO:0016757">
    <property type="term" value="F:glycosyltransferase activity"/>
    <property type="evidence" value="ECO:0007669"/>
    <property type="project" value="UniProtKB-KW"/>
</dbReference>
<dbReference type="InterPro" id="IPR001173">
    <property type="entry name" value="Glyco_trans_2-like"/>
</dbReference>
<name>A0A7S8F4I3_9SPHN</name>
<keyword evidence="6" id="KW-1185">Reference proteome</keyword>
<protein>
    <submittedName>
        <fullName evidence="5">Glycosyltransferase family 2 protein</fullName>
    </submittedName>
</protein>
<evidence type="ECO:0000313" key="5">
    <source>
        <dbReference type="EMBL" id="QPD00311.1"/>
    </source>
</evidence>
<evidence type="ECO:0000256" key="3">
    <source>
        <dbReference type="ARBA" id="ARBA00022679"/>
    </source>
</evidence>
<dbReference type="EMBL" id="CP064654">
    <property type="protein sequence ID" value="QPD00311.1"/>
    <property type="molecule type" value="Genomic_DNA"/>
</dbReference>
<dbReference type="PANTHER" id="PTHR43179:SF12">
    <property type="entry name" value="GALACTOFURANOSYLTRANSFERASE GLFT2"/>
    <property type="match status" value="1"/>
</dbReference>
<gene>
    <name evidence="5" type="ORF">IRL76_07280</name>
</gene>
<sequence length="308" mass="34042">MTVTPQMPNDSIGNVEGMPRLAVLLVSHNRRDSTVRALQALRNSEGFEIEVVLFDDASNDGTDTAVREVWPTAHIVHGDGTAFWNGGLYAAWNASLGLEPDAFLWLNDDVVLDPTAIEQLRSAWDDQRERGHHQFILVGATRNSDGLQTYGGISARVSPTSIALELAGLADNPVAVDTFNGNIVLVPAEVVRKIGINDPGYFHNLGDIDYGLRATAAGIPILQLAGSLGVCEANVEKSSKGYGSPHLSVFEQWRKVNTHHGLPPRSWWLYTRRHSGRWWPLHFLLPYRHLLKFWRLGGDSPREQSNGN</sequence>
<keyword evidence="2" id="KW-0328">Glycosyltransferase</keyword>
<proteinExistence type="inferred from homology"/>
<accession>A0A7S8F4I3</accession>
<organism evidence="5 6">
    <name type="scientific">Qipengyuania soli</name>
    <dbReference type="NCBI Taxonomy" id="2782568"/>
    <lineage>
        <taxon>Bacteria</taxon>
        <taxon>Pseudomonadati</taxon>
        <taxon>Pseudomonadota</taxon>
        <taxon>Alphaproteobacteria</taxon>
        <taxon>Sphingomonadales</taxon>
        <taxon>Erythrobacteraceae</taxon>
        <taxon>Qipengyuania</taxon>
    </lineage>
</organism>
<dbReference type="Gene3D" id="3.90.550.10">
    <property type="entry name" value="Spore Coat Polysaccharide Biosynthesis Protein SpsA, Chain A"/>
    <property type="match status" value="1"/>
</dbReference>
<evidence type="ECO:0000313" key="6">
    <source>
        <dbReference type="Proteomes" id="UP000594459"/>
    </source>
</evidence>
<dbReference type="RefSeq" id="WP_200984103.1">
    <property type="nucleotide sequence ID" value="NZ_CP064654.1"/>
</dbReference>
<keyword evidence="3 5" id="KW-0808">Transferase</keyword>
<evidence type="ECO:0000256" key="1">
    <source>
        <dbReference type="ARBA" id="ARBA00006739"/>
    </source>
</evidence>
<dbReference type="SUPFAM" id="SSF53448">
    <property type="entry name" value="Nucleotide-diphospho-sugar transferases"/>
    <property type="match status" value="1"/>
</dbReference>